<dbReference type="SUPFAM" id="SSF51735">
    <property type="entry name" value="NAD(P)-binding Rossmann-fold domains"/>
    <property type="match status" value="1"/>
</dbReference>
<gene>
    <name evidence="3" type="ORF">IC761_19455</name>
</gene>
<name>A0A7S9GWE1_9BRAD</name>
<dbReference type="InterPro" id="IPR051267">
    <property type="entry name" value="STEAP_metalloreductase"/>
</dbReference>
<evidence type="ECO:0000259" key="2">
    <source>
        <dbReference type="Pfam" id="PF03807"/>
    </source>
</evidence>
<dbReference type="Gene3D" id="3.40.50.720">
    <property type="entry name" value="NAD(P)-binding Rossmann-like Domain"/>
    <property type="match status" value="1"/>
</dbReference>
<accession>A0A7S9GWE1</accession>
<keyword evidence="4" id="KW-1185">Reference proteome</keyword>
<feature type="domain" description="Pyrroline-5-carboxylate reductase catalytic N-terminal" evidence="2">
    <location>
        <begin position="3"/>
        <end position="91"/>
    </location>
</feature>
<evidence type="ECO:0000256" key="1">
    <source>
        <dbReference type="ARBA" id="ARBA00023002"/>
    </source>
</evidence>
<evidence type="ECO:0000313" key="4">
    <source>
        <dbReference type="Proteomes" id="UP000594621"/>
    </source>
</evidence>
<organism evidence="3 4">
    <name type="scientific">Bradyrhizobium commune</name>
    <dbReference type="NCBI Taxonomy" id="83627"/>
    <lineage>
        <taxon>Bacteria</taxon>
        <taxon>Pseudomonadati</taxon>
        <taxon>Pseudomonadota</taxon>
        <taxon>Alphaproteobacteria</taxon>
        <taxon>Hyphomicrobiales</taxon>
        <taxon>Nitrobacteraceae</taxon>
        <taxon>Bradyrhizobium</taxon>
    </lineage>
</organism>
<protein>
    <submittedName>
        <fullName evidence="3">NADPH-dependent F420 reductase</fullName>
    </submittedName>
</protein>
<reference evidence="3 4" key="1">
    <citation type="submission" date="2020-09" db="EMBL/GenBank/DDBJ databases">
        <title>Complete genomes of bradyrhizobia occurring on native shrubby legumes in Australia.</title>
        <authorList>
            <person name="Lafay B."/>
        </authorList>
    </citation>
    <scope>NUCLEOTIDE SEQUENCE [LARGE SCALE GENOMIC DNA]</scope>
    <source>
        <strain evidence="3 4">BDV5040</strain>
    </source>
</reference>
<dbReference type="AlphaFoldDB" id="A0A7S9GWE1"/>
<dbReference type="EMBL" id="CP061379">
    <property type="protein sequence ID" value="QPF88710.1"/>
    <property type="molecule type" value="Genomic_DNA"/>
</dbReference>
<dbReference type="KEGG" id="bcou:IC761_19455"/>
<dbReference type="Proteomes" id="UP000594621">
    <property type="component" value="Chromosome"/>
</dbReference>
<dbReference type="Pfam" id="PF03807">
    <property type="entry name" value="F420_oxidored"/>
    <property type="match status" value="1"/>
</dbReference>
<sequence length="199" mass="20511">MSYAIVGFGAVGQALARAFERQGMEVAVAGTRPPEALAPLAKAIGPSIIPRSLQDALAAEIVILAVPFWAHRDVAKVAASWQGKIVIDATNAFGVSPGDLGDLPSSVVISRALSGARLVKAFNHLPAGVLGADPNAKGGRRVVFLASDDESATTQVAALAEALGFAPVGLGKLAEGGLLVQARGRIWAPLIFQDLVKFR</sequence>
<dbReference type="PANTHER" id="PTHR14239">
    <property type="entry name" value="DUDULIN-RELATED"/>
    <property type="match status" value="1"/>
</dbReference>
<dbReference type="RefSeq" id="WP_195798263.1">
    <property type="nucleotide sequence ID" value="NZ_CP061379.1"/>
</dbReference>
<proteinExistence type="predicted"/>
<evidence type="ECO:0000313" key="3">
    <source>
        <dbReference type="EMBL" id="QPF88710.1"/>
    </source>
</evidence>
<keyword evidence="1" id="KW-0560">Oxidoreductase</keyword>
<dbReference type="InterPro" id="IPR028939">
    <property type="entry name" value="P5C_Rdtase_cat_N"/>
</dbReference>
<dbReference type="GO" id="GO:0016491">
    <property type="term" value="F:oxidoreductase activity"/>
    <property type="evidence" value="ECO:0007669"/>
    <property type="project" value="UniProtKB-KW"/>
</dbReference>
<dbReference type="InterPro" id="IPR036291">
    <property type="entry name" value="NAD(P)-bd_dom_sf"/>
</dbReference>